<proteinExistence type="predicted"/>
<organism evidence="2 3">
    <name type="scientific">Nocardioides dubius</name>
    <dbReference type="NCBI Taxonomy" id="317019"/>
    <lineage>
        <taxon>Bacteria</taxon>
        <taxon>Bacillati</taxon>
        <taxon>Actinomycetota</taxon>
        <taxon>Actinomycetes</taxon>
        <taxon>Propionibacteriales</taxon>
        <taxon>Nocardioidaceae</taxon>
        <taxon>Nocardioides</taxon>
    </lineage>
</organism>
<reference evidence="2 3" key="1">
    <citation type="journal article" date="2019" name="Int. J. Syst. Evol. Microbiol.">
        <title>The Global Catalogue of Microorganisms (GCM) 10K type strain sequencing project: providing services to taxonomists for standard genome sequencing and annotation.</title>
        <authorList>
            <consortium name="The Broad Institute Genomics Platform"/>
            <consortium name="The Broad Institute Genome Sequencing Center for Infectious Disease"/>
            <person name="Wu L."/>
            <person name="Ma J."/>
        </authorList>
    </citation>
    <scope>NUCLEOTIDE SEQUENCE [LARGE SCALE GENOMIC DNA]</scope>
    <source>
        <strain evidence="2 3">JCM 13008</strain>
    </source>
</reference>
<evidence type="ECO:0000313" key="2">
    <source>
        <dbReference type="EMBL" id="GAA1095786.1"/>
    </source>
</evidence>
<name>A0ABN1TNJ1_9ACTN</name>
<comment type="caution">
    <text evidence="2">The sequence shown here is derived from an EMBL/GenBank/DDBJ whole genome shotgun (WGS) entry which is preliminary data.</text>
</comment>
<protein>
    <submittedName>
        <fullName evidence="2">Uncharacterized protein</fullName>
    </submittedName>
</protein>
<dbReference type="Proteomes" id="UP001501581">
    <property type="component" value="Unassembled WGS sequence"/>
</dbReference>
<feature type="signal peptide" evidence="1">
    <location>
        <begin position="1"/>
        <end position="21"/>
    </location>
</feature>
<gene>
    <name evidence="2" type="ORF">GCM10009668_10050</name>
</gene>
<sequence length="165" mass="18202">MIVALLAAVLIVAFSNSFGRAEPTGNYRPPLPAAALDTGCYPLPDGVDFDFSFQVRRDGDREREDGIRRELRIQWNLVDLEQASKDVLAAFTDAGFTVISDEERSATVTRADVGEVSWRLTPLDVSPETVVQGWVVFDLPAIARQSDAEECGWPSVTKRFGKDLV</sequence>
<accession>A0ABN1TNJ1</accession>
<evidence type="ECO:0000256" key="1">
    <source>
        <dbReference type="SAM" id="SignalP"/>
    </source>
</evidence>
<evidence type="ECO:0000313" key="3">
    <source>
        <dbReference type="Proteomes" id="UP001501581"/>
    </source>
</evidence>
<keyword evidence="3" id="KW-1185">Reference proteome</keyword>
<keyword evidence="1" id="KW-0732">Signal</keyword>
<feature type="chain" id="PRO_5046532244" evidence="1">
    <location>
        <begin position="22"/>
        <end position="165"/>
    </location>
</feature>
<dbReference type="EMBL" id="BAAALG010000003">
    <property type="protein sequence ID" value="GAA1095786.1"/>
    <property type="molecule type" value="Genomic_DNA"/>
</dbReference>